<accession>A0A812IYF6</accession>
<proteinExistence type="predicted"/>
<keyword evidence="1" id="KW-1133">Transmembrane helix</keyword>
<evidence type="ECO:0000313" key="2">
    <source>
        <dbReference type="EMBL" id="CAE7191539.1"/>
    </source>
</evidence>
<name>A0A812IYF6_9DINO</name>
<keyword evidence="1" id="KW-0472">Membrane</keyword>
<organism evidence="2 3">
    <name type="scientific">Symbiodinium natans</name>
    <dbReference type="NCBI Taxonomy" id="878477"/>
    <lineage>
        <taxon>Eukaryota</taxon>
        <taxon>Sar</taxon>
        <taxon>Alveolata</taxon>
        <taxon>Dinophyceae</taxon>
        <taxon>Suessiales</taxon>
        <taxon>Symbiodiniaceae</taxon>
        <taxon>Symbiodinium</taxon>
    </lineage>
</organism>
<feature type="transmembrane region" description="Helical" evidence="1">
    <location>
        <begin position="273"/>
        <end position="292"/>
    </location>
</feature>
<dbReference type="InterPro" id="IPR021788">
    <property type="entry name" value="CPP1-like"/>
</dbReference>
<dbReference type="OrthoDB" id="2014563at2759"/>
<gene>
    <name evidence="2" type="primary">Abhd17b</name>
    <name evidence="2" type="ORF">SNAT2548_LOCUS5045</name>
</gene>
<keyword evidence="3" id="KW-1185">Reference proteome</keyword>
<dbReference type="Proteomes" id="UP000604046">
    <property type="component" value="Unassembled WGS sequence"/>
</dbReference>
<feature type="transmembrane region" description="Helical" evidence="1">
    <location>
        <begin position="298"/>
        <end position="320"/>
    </location>
</feature>
<sequence length="325" mass="35663">MTELVSSLALGSACDLARSRKRGHVTRRLHFRLLAASSLLSAASLTVLAFLSPSLPSQGRTAARFCGQRQVQPQLSTPLAAASTLSWSTPSSSWSAERLSPREWQRMYRTLGLSQDATKAQVSKAASRLRKKYSKDEASLQRVEAANLWIMTRILSEKEEALRAKQAANRLRELGDSPRRLFHKYVAGYVPPGVRQMIEPPTTKHFRWASGLLGAFALFGLCVPTQATNFIGLAAASAMGLVYQRNRPEPVKDDMGNVGAVQKPNVKEMGASIALVVIGAILSAGLSLIISFSLQTDFQAYFCTTTCFVLWLIALFFKVYQCFDA</sequence>
<keyword evidence="1" id="KW-0812">Transmembrane</keyword>
<evidence type="ECO:0000313" key="3">
    <source>
        <dbReference type="Proteomes" id="UP000604046"/>
    </source>
</evidence>
<dbReference type="AlphaFoldDB" id="A0A812IYF6"/>
<dbReference type="EMBL" id="CAJNDS010000315">
    <property type="protein sequence ID" value="CAE7191539.1"/>
    <property type="molecule type" value="Genomic_DNA"/>
</dbReference>
<protein>
    <submittedName>
        <fullName evidence="2">Abhd17b protein</fullName>
    </submittedName>
</protein>
<dbReference type="Pfam" id="PF11833">
    <property type="entry name" value="CPP1-like"/>
    <property type="match status" value="1"/>
</dbReference>
<comment type="caution">
    <text evidence="2">The sequence shown here is derived from an EMBL/GenBank/DDBJ whole genome shotgun (WGS) entry which is preliminary data.</text>
</comment>
<evidence type="ECO:0000256" key="1">
    <source>
        <dbReference type="SAM" id="Phobius"/>
    </source>
</evidence>
<reference evidence="2" key="1">
    <citation type="submission" date="2021-02" db="EMBL/GenBank/DDBJ databases">
        <authorList>
            <person name="Dougan E. K."/>
            <person name="Rhodes N."/>
            <person name="Thang M."/>
            <person name="Chan C."/>
        </authorList>
    </citation>
    <scope>NUCLEOTIDE SEQUENCE</scope>
</reference>
<feature type="transmembrane region" description="Helical" evidence="1">
    <location>
        <begin position="29"/>
        <end position="51"/>
    </location>
</feature>